<accession>A0A1G6W9C5</accession>
<evidence type="ECO:0000313" key="4">
    <source>
        <dbReference type="Proteomes" id="UP000183685"/>
    </source>
</evidence>
<feature type="region of interest" description="Disordered" evidence="1">
    <location>
        <begin position="1"/>
        <end position="29"/>
    </location>
</feature>
<keyword evidence="2" id="KW-1133">Transmembrane helix</keyword>
<keyword evidence="2" id="KW-0472">Membrane</keyword>
<dbReference type="RefSeq" id="WP_068305993.1">
    <property type="nucleotide sequence ID" value="NZ_FNAK01000002.1"/>
</dbReference>
<evidence type="ECO:0000256" key="1">
    <source>
        <dbReference type="SAM" id="MobiDB-lite"/>
    </source>
</evidence>
<keyword evidence="2" id="KW-0812">Transmembrane</keyword>
<evidence type="ECO:0000313" key="3">
    <source>
        <dbReference type="EMBL" id="SDD62303.1"/>
    </source>
</evidence>
<keyword evidence="4" id="KW-1185">Reference proteome</keyword>
<feature type="compositionally biased region" description="Basic and acidic residues" evidence="1">
    <location>
        <begin position="1"/>
        <end position="15"/>
    </location>
</feature>
<feature type="transmembrane region" description="Helical" evidence="2">
    <location>
        <begin position="83"/>
        <end position="100"/>
    </location>
</feature>
<reference evidence="3 4" key="1">
    <citation type="submission" date="2016-10" db="EMBL/GenBank/DDBJ databases">
        <authorList>
            <person name="de Groot N.N."/>
        </authorList>
    </citation>
    <scope>NUCLEOTIDE SEQUENCE [LARGE SCALE GENOMIC DNA]</scope>
    <source>
        <strain evidence="3 4">CGMCC 1.9109</strain>
    </source>
</reference>
<feature type="transmembrane region" description="Helical" evidence="2">
    <location>
        <begin position="56"/>
        <end position="77"/>
    </location>
</feature>
<protein>
    <submittedName>
        <fullName evidence="3">Uncharacterized protein</fullName>
    </submittedName>
</protein>
<sequence length="101" mass="10952">MTNQKDSKATGHDPDGDSPAAEEEGGIVIEATWAPKDPRDRLYDEDATASERTMSLIRVIAAFHPVLNSVLLIGQLLRRMPRWALAVLLVIAAAGLVYLAV</sequence>
<dbReference type="Proteomes" id="UP000183685">
    <property type="component" value="Unassembled WGS sequence"/>
</dbReference>
<dbReference type="AlphaFoldDB" id="A0A1G6W9C5"/>
<name>A0A1G6W9C5_9PROT</name>
<evidence type="ECO:0000256" key="2">
    <source>
        <dbReference type="SAM" id="Phobius"/>
    </source>
</evidence>
<dbReference type="EMBL" id="FNAK01000002">
    <property type="protein sequence ID" value="SDD62303.1"/>
    <property type="molecule type" value="Genomic_DNA"/>
</dbReference>
<gene>
    <name evidence="3" type="ORF">SAMN04488071_1022</name>
</gene>
<proteinExistence type="predicted"/>
<organism evidence="3 4">
    <name type="scientific">Kordiimonas lacus</name>
    <dbReference type="NCBI Taxonomy" id="637679"/>
    <lineage>
        <taxon>Bacteria</taxon>
        <taxon>Pseudomonadati</taxon>
        <taxon>Pseudomonadota</taxon>
        <taxon>Alphaproteobacteria</taxon>
        <taxon>Kordiimonadales</taxon>
        <taxon>Kordiimonadaceae</taxon>
        <taxon>Kordiimonas</taxon>
    </lineage>
</organism>
<dbReference type="OrthoDB" id="8482009at2"/>